<dbReference type="InterPro" id="IPR002539">
    <property type="entry name" value="MaoC-like_dom"/>
</dbReference>
<dbReference type="Proteomes" id="UP000653644">
    <property type="component" value="Unassembled WGS sequence"/>
</dbReference>
<evidence type="ECO:0000313" key="3">
    <source>
        <dbReference type="EMBL" id="GHA36007.1"/>
    </source>
</evidence>
<proteinExistence type="inferred from homology"/>
<feature type="domain" description="MaoC-like" evidence="2">
    <location>
        <begin position="10"/>
        <end position="124"/>
    </location>
</feature>
<dbReference type="SUPFAM" id="SSF54637">
    <property type="entry name" value="Thioesterase/thiol ester dehydrase-isomerase"/>
    <property type="match status" value="1"/>
</dbReference>
<protein>
    <submittedName>
        <fullName evidence="3">MaoC family dehydratase</fullName>
    </submittedName>
</protein>
<dbReference type="PANTHER" id="PTHR42993:SF1">
    <property type="entry name" value="MAOC-LIKE DEHYDRATASE DOMAIN-CONTAINING PROTEIN"/>
    <property type="match status" value="1"/>
</dbReference>
<keyword evidence="4" id="KW-1185">Reference proteome</keyword>
<organism evidence="3 4">
    <name type="scientific">Streptomyces canarius</name>
    <dbReference type="NCBI Taxonomy" id="285453"/>
    <lineage>
        <taxon>Bacteria</taxon>
        <taxon>Bacillati</taxon>
        <taxon>Actinomycetota</taxon>
        <taxon>Actinomycetes</taxon>
        <taxon>Kitasatosporales</taxon>
        <taxon>Streptomycetaceae</taxon>
        <taxon>Streptomyces</taxon>
    </lineage>
</organism>
<name>A0ABQ3CPP4_9ACTN</name>
<evidence type="ECO:0000259" key="2">
    <source>
        <dbReference type="Pfam" id="PF01575"/>
    </source>
</evidence>
<dbReference type="EMBL" id="BMVN01000015">
    <property type="protein sequence ID" value="GHA36007.1"/>
    <property type="molecule type" value="Genomic_DNA"/>
</dbReference>
<comment type="similarity">
    <text evidence="1">Belongs to the enoyl-CoA hydratase/isomerase family.</text>
</comment>
<dbReference type="PANTHER" id="PTHR42993">
    <property type="entry name" value="MAOC-LIKE DEHYDRATASE DOMAIN-CONTAINING PROTEIN"/>
    <property type="match status" value="1"/>
</dbReference>
<dbReference type="InterPro" id="IPR029069">
    <property type="entry name" value="HotDog_dom_sf"/>
</dbReference>
<dbReference type="Gene3D" id="3.10.129.10">
    <property type="entry name" value="Hotdog Thioesterase"/>
    <property type="match status" value="1"/>
</dbReference>
<sequence length="151" mass="16211">MRSFASLDEFSAAVGEHLGHSEWLRVTQEQVDQFAGATGDSQWIHTDPERAATGPFGGTILHGYLTLALLPAMMRAIFDIEKVELGVNFGLDKVRFPRPVPVGSRVRGGAKLTGVRETPAGHLAAVRMTVEVEGEPRAACVADTLSLFVAP</sequence>
<reference evidence="4" key="1">
    <citation type="journal article" date="2019" name="Int. J. Syst. Evol. Microbiol.">
        <title>The Global Catalogue of Microorganisms (GCM) 10K type strain sequencing project: providing services to taxonomists for standard genome sequencing and annotation.</title>
        <authorList>
            <consortium name="The Broad Institute Genomics Platform"/>
            <consortium name="The Broad Institute Genome Sequencing Center for Infectious Disease"/>
            <person name="Wu L."/>
            <person name="Ma J."/>
        </authorList>
    </citation>
    <scope>NUCLEOTIDE SEQUENCE [LARGE SCALE GENOMIC DNA]</scope>
    <source>
        <strain evidence="4">JCM 4733</strain>
    </source>
</reference>
<dbReference type="RefSeq" id="WP_189888843.1">
    <property type="nucleotide sequence ID" value="NZ_BMVN01000015.1"/>
</dbReference>
<dbReference type="Pfam" id="PF01575">
    <property type="entry name" value="MaoC_dehydratas"/>
    <property type="match status" value="1"/>
</dbReference>
<evidence type="ECO:0000313" key="4">
    <source>
        <dbReference type="Proteomes" id="UP000653644"/>
    </source>
</evidence>
<accession>A0ABQ3CPP4</accession>
<dbReference type="InterPro" id="IPR039375">
    <property type="entry name" value="NodN-like"/>
</dbReference>
<evidence type="ECO:0000256" key="1">
    <source>
        <dbReference type="ARBA" id="ARBA00005254"/>
    </source>
</evidence>
<comment type="caution">
    <text evidence="3">The sequence shown here is derived from an EMBL/GenBank/DDBJ whole genome shotgun (WGS) entry which is preliminary data.</text>
</comment>
<dbReference type="CDD" id="cd03450">
    <property type="entry name" value="NodN"/>
    <property type="match status" value="1"/>
</dbReference>
<gene>
    <name evidence="3" type="ORF">GCM10010345_45920</name>
</gene>